<organism evidence="1">
    <name type="scientific">Loa loa</name>
    <name type="common">Eye worm</name>
    <name type="synonym">Filaria loa</name>
    <dbReference type="NCBI Taxonomy" id="7209"/>
    <lineage>
        <taxon>Eukaryota</taxon>
        <taxon>Metazoa</taxon>
        <taxon>Ecdysozoa</taxon>
        <taxon>Nematoda</taxon>
        <taxon>Chromadorea</taxon>
        <taxon>Rhabditida</taxon>
        <taxon>Spirurina</taxon>
        <taxon>Spiruromorpha</taxon>
        <taxon>Filarioidea</taxon>
        <taxon>Onchocercidae</taxon>
        <taxon>Loa</taxon>
    </lineage>
</organism>
<protein>
    <submittedName>
        <fullName evidence="1">Uncharacterized protein</fullName>
    </submittedName>
</protein>
<accession>A0A1S0U0H9</accession>
<dbReference type="CTD" id="9942552"/>
<dbReference type="AlphaFoldDB" id="A0A1S0U0H9"/>
<dbReference type="EMBL" id="JH712132">
    <property type="protein sequence ID" value="EFO23339.1"/>
    <property type="molecule type" value="Genomic_DNA"/>
</dbReference>
<dbReference type="GeneID" id="9942552"/>
<gene>
    <name evidence="1" type="ORF">LOAG_05146</name>
</gene>
<reference evidence="1" key="1">
    <citation type="submission" date="2012-04" db="EMBL/GenBank/DDBJ databases">
        <title>The Genome Sequence of Loa loa.</title>
        <authorList>
            <consortium name="The Broad Institute Genome Sequencing Platform"/>
            <consortium name="Broad Institute Genome Sequencing Center for Infectious Disease"/>
            <person name="Nutman T.B."/>
            <person name="Fink D.L."/>
            <person name="Russ C."/>
            <person name="Young S."/>
            <person name="Zeng Q."/>
            <person name="Gargeya S."/>
            <person name="Alvarado L."/>
            <person name="Berlin A."/>
            <person name="Chapman S.B."/>
            <person name="Chen Z."/>
            <person name="Freedman E."/>
            <person name="Gellesch M."/>
            <person name="Goldberg J."/>
            <person name="Griggs A."/>
            <person name="Gujja S."/>
            <person name="Heilman E.R."/>
            <person name="Heiman D."/>
            <person name="Howarth C."/>
            <person name="Mehta T."/>
            <person name="Neiman D."/>
            <person name="Pearson M."/>
            <person name="Roberts A."/>
            <person name="Saif S."/>
            <person name="Shea T."/>
            <person name="Shenoy N."/>
            <person name="Sisk P."/>
            <person name="Stolte C."/>
            <person name="Sykes S."/>
            <person name="White J."/>
            <person name="Yandava C."/>
            <person name="Haas B."/>
            <person name="Henn M.R."/>
            <person name="Nusbaum C."/>
            <person name="Birren B."/>
        </authorList>
    </citation>
    <scope>NUCLEOTIDE SEQUENCE [LARGE SCALE GENOMIC DNA]</scope>
</reference>
<dbReference type="KEGG" id="loa:LOAG_05146"/>
<dbReference type="InParanoid" id="A0A1S0U0H9"/>
<dbReference type="RefSeq" id="XP_003140731.1">
    <property type="nucleotide sequence ID" value="XM_003140683.2"/>
</dbReference>
<sequence>MALQANSICPGLEFELSSQDECWEAIEHILTVDALYLTFQLRILRYGNPTDTIRST</sequence>
<evidence type="ECO:0000313" key="1">
    <source>
        <dbReference type="EMBL" id="EFO23339.1"/>
    </source>
</evidence>
<proteinExistence type="predicted"/>
<name>A0A1S0U0H9_LOALO</name>